<comment type="caution">
    <text evidence="5">The sequence shown here is derived from an EMBL/GenBank/DDBJ whole genome shotgun (WGS) entry which is preliminary data.</text>
</comment>
<dbReference type="CDD" id="cd05401">
    <property type="entry name" value="NT_GlnE_GlnD_like"/>
    <property type="match status" value="1"/>
</dbReference>
<dbReference type="Pfam" id="PF00571">
    <property type="entry name" value="CBS"/>
    <property type="match status" value="2"/>
</dbReference>
<dbReference type="InterPro" id="IPR018490">
    <property type="entry name" value="cNMP-bd_dom_sf"/>
</dbReference>
<keyword evidence="6" id="KW-1185">Reference proteome</keyword>
<evidence type="ECO:0000313" key="6">
    <source>
        <dbReference type="Proteomes" id="UP000029736"/>
    </source>
</evidence>
<dbReference type="CDD" id="cd04587">
    <property type="entry name" value="CBS_pair_CAP-ED_NT_Pol-beta-like_DUF294_assoc"/>
    <property type="match status" value="1"/>
</dbReference>
<evidence type="ECO:0000256" key="1">
    <source>
        <dbReference type="ARBA" id="ARBA00023122"/>
    </source>
</evidence>
<dbReference type="InterPro" id="IPR000644">
    <property type="entry name" value="CBS_dom"/>
</dbReference>
<dbReference type="Gene3D" id="2.60.120.10">
    <property type="entry name" value="Jelly Rolls"/>
    <property type="match status" value="1"/>
</dbReference>
<reference evidence="5 6" key="1">
    <citation type="journal article" date="2014" name="Int. J. Syst. Evol. Microbiol.">
        <title>Phaeodactylibacter xiamenensis gen. nov., sp. nov., a member of the family Saprospiraceae isolated from the marine alga Phaeodactylum tricornutum.</title>
        <authorList>
            <person name="Chen Z.Jr."/>
            <person name="Lei X."/>
            <person name="Lai Q."/>
            <person name="Li Y."/>
            <person name="Zhang B."/>
            <person name="Zhang J."/>
            <person name="Zhang H."/>
            <person name="Yang L."/>
            <person name="Zheng W."/>
            <person name="Tian Y."/>
            <person name="Yu Z."/>
            <person name="Xu H.Jr."/>
            <person name="Zheng T."/>
        </authorList>
    </citation>
    <scope>NUCLEOTIDE SEQUENCE [LARGE SCALE GENOMIC DNA]</scope>
    <source>
        <strain evidence="5 6">KD52</strain>
    </source>
</reference>
<dbReference type="InterPro" id="IPR018821">
    <property type="entry name" value="DUF294_put_nucleoTrafse_sb-bd"/>
</dbReference>
<dbReference type="SUPFAM" id="SSF51206">
    <property type="entry name" value="cAMP-binding domain-like"/>
    <property type="match status" value="1"/>
</dbReference>
<dbReference type="SMART" id="SM00100">
    <property type="entry name" value="cNMP"/>
    <property type="match status" value="1"/>
</dbReference>
<organism evidence="5 6">
    <name type="scientific">Phaeodactylibacter xiamenensis</name>
    <dbReference type="NCBI Taxonomy" id="1524460"/>
    <lineage>
        <taxon>Bacteria</taxon>
        <taxon>Pseudomonadati</taxon>
        <taxon>Bacteroidota</taxon>
        <taxon>Saprospiria</taxon>
        <taxon>Saprospirales</taxon>
        <taxon>Haliscomenobacteraceae</taxon>
        <taxon>Phaeodactylibacter</taxon>
    </lineage>
</organism>
<dbReference type="PANTHER" id="PTHR43080">
    <property type="entry name" value="CBS DOMAIN-CONTAINING PROTEIN CBSX3, MITOCHONDRIAL"/>
    <property type="match status" value="1"/>
</dbReference>
<evidence type="ECO:0000256" key="2">
    <source>
        <dbReference type="PROSITE-ProRule" id="PRU00703"/>
    </source>
</evidence>
<dbReference type="SUPFAM" id="SSF54631">
    <property type="entry name" value="CBS-domain pair"/>
    <property type="match status" value="1"/>
</dbReference>
<feature type="domain" description="Cyclic nucleotide-binding" evidence="3">
    <location>
        <begin position="18"/>
        <end position="121"/>
    </location>
</feature>
<name>A0A098SC09_9BACT</name>
<dbReference type="InterPro" id="IPR014710">
    <property type="entry name" value="RmlC-like_jellyroll"/>
</dbReference>
<evidence type="ECO:0000313" key="5">
    <source>
        <dbReference type="EMBL" id="KGE89675.1"/>
    </source>
</evidence>
<dbReference type="SMART" id="SM00116">
    <property type="entry name" value="CBS"/>
    <property type="match status" value="2"/>
</dbReference>
<dbReference type="AlphaFoldDB" id="A0A098SC09"/>
<dbReference type="PROSITE" id="PS50042">
    <property type="entry name" value="CNMP_BINDING_3"/>
    <property type="match status" value="1"/>
</dbReference>
<evidence type="ECO:0000259" key="4">
    <source>
        <dbReference type="PROSITE" id="PS51371"/>
    </source>
</evidence>
<dbReference type="InterPro" id="IPR046342">
    <property type="entry name" value="CBS_dom_sf"/>
</dbReference>
<dbReference type="STRING" id="1524460.IX84_01165"/>
<dbReference type="PANTHER" id="PTHR43080:SF2">
    <property type="entry name" value="CBS DOMAIN-CONTAINING PROTEIN"/>
    <property type="match status" value="1"/>
</dbReference>
<dbReference type="Pfam" id="PF03445">
    <property type="entry name" value="DUF294"/>
    <property type="match status" value="1"/>
</dbReference>
<dbReference type="InterPro" id="IPR051257">
    <property type="entry name" value="Diverse_CBS-Domain"/>
</dbReference>
<dbReference type="Proteomes" id="UP000029736">
    <property type="component" value="Unassembled WGS sequence"/>
</dbReference>
<accession>A0A098SC09</accession>
<dbReference type="GO" id="GO:0008773">
    <property type="term" value="F:[protein-PII] uridylyltransferase activity"/>
    <property type="evidence" value="ECO:0007669"/>
    <property type="project" value="InterPro"/>
</dbReference>
<dbReference type="EMBL" id="JPOS01000003">
    <property type="protein sequence ID" value="KGE89675.1"/>
    <property type="molecule type" value="Genomic_DNA"/>
</dbReference>
<evidence type="ECO:0008006" key="7">
    <source>
        <dbReference type="Google" id="ProtNLM"/>
    </source>
</evidence>
<evidence type="ECO:0000259" key="3">
    <source>
        <dbReference type="PROSITE" id="PS50042"/>
    </source>
</evidence>
<dbReference type="InterPro" id="IPR005105">
    <property type="entry name" value="GlnD_Uridyltrans_N"/>
</dbReference>
<dbReference type="Pfam" id="PF10335">
    <property type="entry name" value="DUF294_C"/>
    <property type="match status" value="1"/>
</dbReference>
<dbReference type="InterPro" id="IPR000595">
    <property type="entry name" value="cNMP-bd_dom"/>
</dbReference>
<dbReference type="PROSITE" id="PS51371">
    <property type="entry name" value="CBS"/>
    <property type="match status" value="2"/>
</dbReference>
<dbReference type="CDD" id="cd00038">
    <property type="entry name" value="CAP_ED"/>
    <property type="match status" value="1"/>
</dbReference>
<gene>
    <name evidence="5" type="ORF">IX84_01165</name>
</gene>
<dbReference type="Pfam" id="PF00027">
    <property type="entry name" value="cNMP_binding"/>
    <property type="match status" value="1"/>
</dbReference>
<keyword evidence="1 2" id="KW-0129">CBS domain</keyword>
<sequence length="644" mass="73329">MENIIPRRIYDFLKAYPPFSLLPDDLLLKVSQRVLVQYYQPRQEIFHQGDQPGTHIFIVREGAVQLYRETESEAFLVEQCDEGDVFGIRPMLAEETYALTARAAEETLLYAINIEGFREVMEAHPQVAFYLASNYAAGVGQKYKTANPSQLFLDRSDRTTDNFALMEVQSLERSKLPVTCPPETTIQEAALIMSAEEVGSIIVVNPSGQPVGIMTDKDLRHKVATGKMELTASISDIMSSPVITMPPTVTVADVQMEMVKNRINHICLTEDGTTDSRVVGALSEHDLMVMQGNNPAILIREIRRCKAVEALRDIRDRAEQLLKKYIFQEVSIAFISTVMTEINDEIIVRCIELAEADLASEGQQHPGAKYCWLALGSEGRGEQLLRTDQDNALVFEDVPEDAYERTKNYYLDFAGRVTHLLNEVGFEYCPADMMASNPSWCLSLSEWKQQFSTWIHKPEPKAVMFCTIFFDFRPIHGDRSLSSALTTHIFEALDDQEIFLVYLGKNALQNPPPLTFFRNFVVESSGAHKDEFDIKARAMMPLADAARLLVLHARVGMINNTFRRFERLAELEPQNRELYEQAADAYEILMRYRALQGLKKQNSGRYFNPSDLTKMERINLRNCFRPIKELQSLLNTRFRLALLS</sequence>
<feature type="domain" description="CBS" evidence="4">
    <location>
        <begin position="173"/>
        <end position="230"/>
    </location>
</feature>
<proteinExistence type="predicted"/>
<feature type="domain" description="CBS" evidence="4">
    <location>
        <begin position="238"/>
        <end position="297"/>
    </location>
</feature>
<dbReference type="Gene3D" id="3.10.580.10">
    <property type="entry name" value="CBS-domain"/>
    <property type="match status" value="1"/>
</dbReference>
<dbReference type="RefSeq" id="WP_044215836.1">
    <property type="nucleotide sequence ID" value="NZ_JBKAGJ010000005.1"/>
</dbReference>
<protein>
    <recommendedName>
        <fullName evidence="7">Nucleotidyltransferase</fullName>
    </recommendedName>
</protein>
<dbReference type="OrthoDB" id="9810963at2"/>